<dbReference type="AlphaFoldDB" id="A0A2T1GMV1"/>
<evidence type="ECO:0000259" key="1">
    <source>
        <dbReference type="Pfam" id="PF05050"/>
    </source>
</evidence>
<dbReference type="Proteomes" id="UP000238937">
    <property type="component" value="Unassembled WGS sequence"/>
</dbReference>
<reference evidence="2 3" key="1">
    <citation type="submission" date="2018-03" db="EMBL/GenBank/DDBJ databases">
        <title>The ancient ancestry and fast evolution of plastids.</title>
        <authorList>
            <person name="Moore K.R."/>
            <person name="Magnabosco C."/>
            <person name="Momper L."/>
            <person name="Gold D.A."/>
            <person name="Bosak T."/>
            <person name="Fournier G.P."/>
        </authorList>
    </citation>
    <scope>NUCLEOTIDE SEQUENCE [LARGE SCALE GENOMIC DNA]</scope>
    <source>
        <strain evidence="2 3">CCALA 037</strain>
    </source>
</reference>
<dbReference type="InterPro" id="IPR006342">
    <property type="entry name" value="FkbM_mtfrase"/>
</dbReference>
<dbReference type="SUPFAM" id="SSF53335">
    <property type="entry name" value="S-adenosyl-L-methionine-dependent methyltransferases"/>
    <property type="match status" value="1"/>
</dbReference>
<name>A0A2T1GMV1_9CYAN</name>
<accession>A0A2T1GMV1</accession>
<keyword evidence="3" id="KW-1185">Reference proteome</keyword>
<comment type="caution">
    <text evidence="2">The sequence shown here is derived from an EMBL/GenBank/DDBJ whole genome shotgun (WGS) entry which is preliminary data.</text>
</comment>
<dbReference type="EMBL" id="PVWO01000010">
    <property type="protein sequence ID" value="PSB59244.1"/>
    <property type="molecule type" value="Genomic_DNA"/>
</dbReference>
<dbReference type="InterPro" id="IPR029063">
    <property type="entry name" value="SAM-dependent_MTases_sf"/>
</dbReference>
<dbReference type="Pfam" id="PF05050">
    <property type="entry name" value="Methyltransf_21"/>
    <property type="match status" value="1"/>
</dbReference>
<feature type="domain" description="Methyltransferase FkbM" evidence="1">
    <location>
        <begin position="2"/>
        <end position="80"/>
    </location>
</feature>
<evidence type="ECO:0000313" key="2">
    <source>
        <dbReference type="EMBL" id="PSB59244.1"/>
    </source>
</evidence>
<sequence length="111" mass="12454">MNIEVKTLDSIYPQLEQDLGIDCNLLVKLDTKGFDLEVLASGKITLSKALCSQVEVSFVPIYQNVPSYHAVLQKFEELGFYVTNFFPNMGSDRGLAAIDFDCFMVSKNHII</sequence>
<proteinExistence type="predicted"/>
<evidence type="ECO:0000313" key="3">
    <source>
        <dbReference type="Proteomes" id="UP000238937"/>
    </source>
</evidence>
<organism evidence="2 3">
    <name type="scientific">Chamaesiphon polymorphus CCALA 037</name>
    <dbReference type="NCBI Taxonomy" id="2107692"/>
    <lineage>
        <taxon>Bacteria</taxon>
        <taxon>Bacillati</taxon>
        <taxon>Cyanobacteriota</taxon>
        <taxon>Cyanophyceae</taxon>
        <taxon>Gomontiellales</taxon>
        <taxon>Chamaesiphonaceae</taxon>
        <taxon>Chamaesiphon</taxon>
    </lineage>
</organism>
<gene>
    <name evidence="2" type="ORF">C7B77_01715</name>
</gene>
<dbReference type="OrthoDB" id="415462at2"/>
<protein>
    <recommendedName>
        <fullName evidence="1">Methyltransferase FkbM domain-containing protein</fullName>
    </recommendedName>
</protein>